<dbReference type="Gene3D" id="3.30.70.1620">
    <property type="match status" value="1"/>
</dbReference>
<name>A0ABV2ARP3_9EUKA</name>
<evidence type="ECO:0000313" key="3">
    <source>
        <dbReference type="EMBL" id="MES1922336.1"/>
    </source>
</evidence>
<keyword evidence="1" id="KW-0175">Coiled coil</keyword>
<gene>
    <name evidence="3" type="primary">SMC2</name>
    <name evidence="3" type="ORF">MHBO_003843</name>
</gene>
<dbReference type="Proteomes" id="UP001439008">
    <property type="component" value="Unassembled WGS sequence"/>
</dbReference>
<organism evidence="3 4">
    <name type="scientific">Bonamia ostreae</name>
    <dbReference type="NCBI Taxonomy" id="126728"/>
    <lineage>
        <taxon>Eukaryota</taxon>
        <taxon>Sar</taxon>
        <taxon>Rhizaria</taxon>
        <taxon>Endomyxa</taxon>
        <taxon>Ascetosporea</taxon>
        <taxon>Haplosporida</taxon>
        <taxon>Bonamia</taxon>
    </lineage>
</organism>
<reference evidence="3 4" key="1">
    <citation type="journal article" date="2024" name="BMC Biol.">
        <title>Comparative genomics of Ascetosporea gives new insight into the evolutionary basis for animal parasitism in Rhizaria.</title>
        <authorList>
            <person name="Hiltunen Thoren M."/>
            <person name="Onut-Brannstrom I."/>
            <person name="Alfjorden A."/>
            <person name="Peckova H."/>
            <person name="Swords F."/>
            <person name="Hooper C."/>
            <person name="Holzer A.S."/>
            <person name="Bass D."/>
            <person name="Burki F."/>
        </authorList>
    </citation>
    <scope>NUCLEOTIDE SEQUENCE [LARGE SCALE GENOMIC DNA]</scope>
    <source>
        <strain evidence="3">20-A016</strain>
    </source>
</reference>
<feature type="coiled-coil region" evidence="1">
    <location>
        <begin position="118"/>
        <end position="159"/>
    </location>
</feature>
<evidence type="ECO:0000256" key="2">
    <source>
        <dbReference type="SAM" id="MobiDB-lite"/>
    </source>
</evidence>
<keyword evidence="4" id="KW-1185">Reference proteome</keyword>
<evidence type="ECO:0000313" key="4">
    <source>
        <dbReference type="Proteomes" id="UP001439008"/>
    </source>
</evidence>
<protein>
    <submittedName>
        <fullName evidence="3">Structural maintenance of chromosomes protein 2</fullName>
    </submittedName>
</protein>
<feature type="non-terminal residue" evidence="3">
    <location>
        <position position="292"/>
    </location>
</feature>
<dbReference type="SUPFAM" id="SSF75553">
    <property type="entry name" value="Smc hinge domain"/>
    <property type="match status" value="1"/>
</dbReference>
<proteinExistence type="predicted"/>
<sequence length="292" mass="33641">MEFVFGSTLICPNLETAKIVAFELQKRVRAVTLDGELFEPHGTLSGGSKTRSKSLLLSLQHNNALQNSILKLKKNLGALDEKAENLKKSNSFETKTEKLQLMEHQFLSSIRRNKNLRGIELKEEIQSTEKEIHILQKSKNEMSEKLSELSRLIEDLSEKSALDDNSNRDMKSLRAEFLRNEDELPRLRRRVEEAAMEERTAKEEIAKTEEAKTQNLANLAKFENEIEQIGKSIARFEDERETARADLERANSEIAFLSKRIAAENREIARAEAKKEEKRIESKKVQNELNRY</sequence>
<accession>A0ABV2ARP3</accession>
<comment type="caution">
    <text evidence="3">The sequence shown here is derived from an EMBL/GenBank/DDBJ whole genome shotgun (WGS) entry which is preliminary data.</text>
</comment>
<dbReference type="InterPro" id="IPR036277">
    <property type="entry name" value="SMC_hinge_sf"/>
</dbReference>
<evidence type="ECO:0000256" key="1">
    <source>
        <dbReference type="SAM" id="Coils"/>
    </source>
</evidence>
<dbReference type="PANTHER" id="PTHR43977">
    <property type="entry name" value="STRUCTURAL MAINTENANCE OF CHROMOSOMES PROTEIN 3"/>
    <property type="match status" value="1"/>
</dbReference>
<feature type="region of interest" description="Disordered" evidence="2">
    <location>
        <begin position="272"/>
        <end position="292"/>
    </location>
</feature>
<dbReference type="EMBL" id="JBDODL010002605">
    <property type="protein sequence ID" value="MES1922336.1"/>
    <property type="molecule type" value="Genomic_DNA"/>
</dbReference>
<feature type="coiled-coil region" evidence="1">
    <location>
        <begin position="62"/>
        <end position="89"/>
    </location>
</feature>